<evidence type="ECO:0000313" key="2">
    <source>
        <dbReference type="EMBL" id="PIP16145.1"/>
    </source>
</evidence>
<protein>
    <submittedName>
        <fullName evidence="2">Type II secretion system protein GspE</fullName>
    </submittedName>
</protein>
<gene>
    <name evidence="2" type="ORF">COX46_04095</name>
</gene>
<proteinExistence type="predicted"/>
<dbReference type="EMBL" id="PCRF01000203">
    <property type="protein sequence ID" value="PIP16145.1"/>
    <property type="molecule type" value="Genomic_DNA"/>
</dbReference>
<dbReference type="FunFam" id="3.30.300.160:FF:000002">
    <property type="entry name" value="Type II secretion system protein E"/>
    <property type="match status" value="1"/>
</dbReference>
<dbReference type="InterPro" id="IPR037257">
    <property type="entry name" value="T2SS_E_N_sf"/>
</dbReference>
<evidence type="ECO:0000313" key="3">
    <source>
        <dbReference type="Proteomes" id="UP000230392"/>
    </source>
</evidence>
<dbReference type="Pfam" id="PF05157">
    <property type="entry name" value="MshEN"/>
    <property type="match status" value="1"/>
</dbReference>
<organism evidence="2 3">
    <name type="scientific">bacterium (Candidatus Ratteibacteria) CG23_combo_of_CG06-09_8_20_14_all_48_7</name>
    <dbReference type="NCBI Taxonomy" id="2014292"/>
    <lineage>
        <taxon>Bacteria</taxon>
        <taxon>Candidatus Ratteibacteria</taxon>
    </lineage>
</organism>
<feature type="domain" description="Type II secretion system protein GspE N-terminal" evidence="1">
    <location>
        <begin position="6"/>
        <end position="80"/>
    </location>
</feature>
<evidence type="ECO:0000259" key="1">
    <source>
        <dbReference type="Pfam" id="PF05157"/>
    </source>
</evidence>
<name>A0A2G9YAA1_9BACT</name>
<dbReference type="Proteomes" id="UP000230392">
    <property type="component" value="Unassembled WGS sequence"/>
</dbReference>
<dbReference type="AlphaFoldDB" id="A0A2G9YAA1"/>
<dbReference type="SUPFAM" id="SSF160246">
    <property type="entry name" value="EspE N-terminal domain-like"/>
    <property type="match status" value="1"/>
</dbReference>
<dbReference type="InterPro" id="IPR007831">
    <property type="entry name" value="T2SS_GspE_N"/>
</dbReference>
<comment type="caution">
    <text evidence="2">The sequence shown here is derived from an EMBL/GenBank/DDBJ whole genome shotgun (WGS) entry which is preliminary data.</text>
</comment>
<accession>A0A2G9YAA1</accession>
<sequence length="81" mass="8983">MKNKEFGFPEVQLSRLNPEPRAISLIPEDIARKYNVVPVSVIGKILTIATAEPADVLVFDDLKSITGYQIRICLADKNEVA</sequence>
<reference evidence="2 3" key="1">
    <citation type="submission" date="2017-09" db="EMBL/GenBank/DDBJ databases">
        <title>Depth-based differentiation of microbial function through sediment-hosted aquifers and enrichment of novel symbionts in the deep terrestrial subsurface.</title>
        <authorList>
            <person name="Probst A.J."/>
            <person name="Ladd B."/>
            <person name="Jarett J.K."/>
            <person name="Geller-Mcgrath D.E."/>
            <person name="Sieber C.M."/>
            <person name="Emerson J.B."/>
            <person name="Anantharaman K."/>
            <person name="Thomas B.C."/>
            <person name="Malmstrom R."/>
            <person name="Stieglmeier M."/>
            <person name="Klingl A."/>
            <person name="Woyke T."/>
            <person name="Ryan C.M."/>
            <person name="Banfield J.F."/>
        </authorList>
    </citation>
    <scope>NUCLEOTIDE SEQUENCE [LARGE SCALE GENOMIC DNA]</scope>
    <source>
        <strain evidence="2">CG23_combo_of_CG06-09_8_20_14_all_48_7</strain>
    </source>
</reference>
<feature type="non-terminal residue" evidence="2">
    <location>
        <position position="81"/>
    </location>
</feature>
<dbReference type="Gene3D" id="3.30.300.160">
    <property type="entry name" value="Type II secretion system, protein E, N-terminal domain"/>
    <property type="match status" value="1"/>
</dbReference>